<name>A0A401H8H8_AERPX</name>
<evidence type="ECO:0000313" key="3">
    <source>
        <dbReference type="Proteomes" id="UP000291213"/>
    </source>
</evidence>
<dbReference type="GO" id="GO:0006355">
    <property type="term" value="P:regulation of DNA-templated transcription"/>
    <property type="evidence" value="ECO:0007669"/>
    <property type="project" value="InterPro"/>
</dbReference>
<dbReference type="PANTHER" id="PTHR36215">
    <property type="entry name" value="BLL4998 PROTEIN"/>
    <property type="match status" value="1"/>
</dbReference>
<organism evidence="2 3">
    <name type="scientific">Aeropyrum pernix</name>
    <dbReference type="NCBI Taxonomy" id="56636"/>
    <lineage>
        <taxon>Archaea</taxon>
        <taxon>Thermoproteota</taxon>
        <taxon>Thermoprotei</taxon>
        <taxon>Desulfurococcales</taxon>
        <taxon>Desulfurococcaceae</taxon>
        <taxon>Aeropyrum</taxon>
    </lineage>
</organism>
<dbReference type="PANTHER" id="PTHR36215:SF1">
    <property type="entry name" value="BLL4998 PROTEIN"/>
    <property type="match status" value="1"/>
</dbReference>
<gene>
    <name evidence="2" type="ORF">apy_04150</name>
</gene>
<dbReference type="InterPro" id="IPR013321">
    <property type="entry name" value="Arc_rbn_hlx_hlx"/>
</dbReference>
<protein>
    <recommendedName>
        <fullName evidence="1">Ribbon-helix-helix protein CopG domain-containing protein</fullName>
    </recommendedName>
</protein>
<feature type="domain" description="Ribbon-helix-helix protein CopG" evidence="1">
    <location>
        <begin position="3"/>
        <end position="43"/>
    </location>
</feature>
<dbReference type="InterPro" id="IPR002145">
    <property type="entry name" value="CopG"/>
</dbReference>
<dbReference type="SUPFAM" id="SSF47598">
    <property type="entry name" value="Ribbon-helix-helix"/>
    <property type="match status" value="1"/>
</dbReference>
<dbReference type="EMBL" id="BDMD01000017">
    <property type="protein sequence ID" value="GBF08690.1"/>
    <property type="molecule type" value="Genomic_DNA"/>
</dbReference>
<dbReference type="Pfam" id="PF01402">
    <property type="entry name" value="RHH_1"/>
    <property type="match status" value="1"/>
</dbReference>
<dbReference type="OrthoDB" id="56938at2157"/>
<dbReference type="RefSeq" id="WP_131159740.1">
    <property type="nucleotide sequence ID" value="NZ_BDMD01000017.1"/>
</dbReference>
<dbReference type="AlphaFoldDB" id="A0A401H8H8"/>
<dbReference type="CDD" id="cd22231">
    <property type="entry name" value="RHH_NikR_HicB-like"/>
    <property type="match status" value="1"/>
</dbReference>
<accession>A0A401H8H8</accession>
<evidence type="ECO:0000313" key="2">
    <source>
        <dbReference type="EMBL" id="GBF08690.1"/>
    </source>
</evidence>
<dbReference type="Proteomes" id="UP000291213">
    <property type="component" value="Unassembled WGS sequence"/>
</dbReference>
<dbReference type="Gene3D" id="1.10.1220.10">
    <property type="entry name" value="Met repressor-like"/>
    <property type="match status" value="1"/>
</dbReference>
<sequence>MRLVTVKMPEMYVKGIDELVRAGRYSSRSEVIRIAVRELLKRELWGTAAPTVGIPLARVGLEPLGAGIDEEPLQQPEF</sequence>
<comment type="caution">
    <text evidence="2">The sequence shown here is derived from an EMBL/GenBank/DDBJ whole genome shotgun (WGS) entry which is preliminary data.</text>
</comment>
<evidence type="ECO:0000259" key="1">
    <source>
        <dbReference type="Pfam" id="PF01402"/>
    </source>
</evidence>
<proteinExistence type="predicted"/>
<reference evidence="2 3" key="1">
    <citation type="submission" date="2017-02" db="EMBL/GenBank/DDBJ databases">
        <title>isolation and characterization of a novel temperate virus Aeropyrum globular virus 1 infecting hyperthermophilic archaeon Aeropyrum.</title>
        <authorList>
            <person name="Yumiya M."/>
            <person name="Yoshida T."/>
            <person name="Sako Y."/>
        </authorList>
    </citation>
    <scope>NUCLEOTIDE SEQUENCE [LARGE SCALE GENOMIC DNA]</scope>
    <source>
        <strain evidence="2 3">YK1-12-2013</strain>
    </source>
</reference>
<dbReference type="InterPro" id="IPR010985">
    <property type="entry name" value="Ribbon_hlx_hlx"/>
</dbReference>